<feature type="signal peptide" evidence="2">
    <location>
        <begin position="1"/>
        <end position="31"/>
    </location>
</feature>
<reference evidence="6" key="1">
    <citation type="journal article" date="2019" name="Int. J. Syst. Evol. Microbiol.">
        <title>The Global Catalogue of Microorganisms (GCM) 10K type strain sequencing project: providing services to taxonomists for standard genome sequencing and annotation.</title>
        <authorList>
            <consortium name="The Broad Institute Genomics Platform"/>
            <consortium name="The Broad Institute Genome Sequencing Center for Infectious Disease"/>
            <person name="Wu L."/>
            <person name="Ma J."/>
        </authorList>
    </citation>
    <scope>NUCLEOTIDE SEQUENCE [LARGE SCALE GENOMIC DNA]</scope>
    <source>
        <strain evidence="6">Q85</strain>
    </source>
</reference>
<accession>A0ABW4NDV3</accession>
<name>A0ABW4NDV3_9SPHN</name>
<comment type="similarity">
    <text evidence="1">Belongs to the PrpD family.</text>
</comment>
<dbReference type="InterPro" id="IPR036148">
    <property type="entry name" value="MmgE/PrpD_sf"/>
</dbReference>
<feature type="domain" description="MmgE/PrpD N-terminal" evidence="3">
    <location>
        <begin position="59"/>
        <end position="299"/>
    </location>
</feature>
<sequence>MTRRGTLDRRNFVTAAVLGAGGVATAPAASAQIATAAPGTLAPRRLPGTSTTDGGVGLRIAAHVAAARYADIDADSIRDAKLRLIDVIGCAIGGLRGEGGAAAAAVIGGTGGGPASVLGTGQRAAPRDAAMANALLARTFDFEVMTVVVDGTQVPSHHAPTTVMSALAMAEAQRADGKTFLTAMLVGDDLAARTLAASGIDFNDGWDGVPLHATMASAAIAARLLKLDAAATRHALGMAVDQIGGTVQSIWDGASAWKVQQGNSARNGILAAEMASAGWSGMADPLLSPSGLYAQFTPGCARPELLTKNLGRDWHGEVYFKPWPSCAANHPAIECALALRAKNRIDPAVIDAIRVRVAPHVLKLFIAKPLQEGPSPHSQANFNIRFACATALLRGDLTLEDYEATRRLDPALASLIDRITLEPLPAGGKGVIVEVRTVDGRTITEALPGKPRGYPDVAGSTRAQIEAKFHKQVAYAGTVSATAATAILQRIDGIDREPDMAAFARLLADTLRFPETKA</sequence>
<gene>
    <name evidence="5" type="ORF">ACFSC3_11905</name>
</gene>
<evidence type="ECO:0000259" key="3">
    <source>
        <dbReference type="Pfam" id="PF03972"/>
    </source>
</evidence>
<dbReference type="InterPro" id="IPR006311">
    <property type="entry name" value="TAT_signal"/>
</dbReference>
<proteinExistence type="inferred from homology"/>
<protein>
    <submittedName>
        <fullName evidence="5">MmgE/PrpD family protein</fullName>
    </submittedName>
</protein>
<keyword evidence="6" id="KW-1185">Reference proteome</keyword>
<feature type="domain" description="MmgE/PrpD C-terminal" evidence="4">
    <location>
        <begin position="323"/>
        <end position="488"/>
    </location>
</feature>
<evidence type="ECO:0000259" key="4">
    <source>
        <dbReference type="Pfam" id="PF19305"/>
    </source>
</evidence>
<evidence type="ECO:0000313" key="5">
    <source>
        <dbReference type="EMBL" id="MFD1788277.1"/>
    </source>
</evidence>
<dbReference type="SUPFAM" id="SSF103378">
    <property type="entry name" value="2-methylcitrate dehydratase PrpD"/>
    <property type="match status" value="1"/>
</dbReference>
<dbReference type="EMBL" id="JBHUFC010000003">
    <property type="protein sequence ID" value="MFD1788277.1"/>
    <property type="molecule type" value="Genomic_DNA"/>
</dbReference>
<dbReference type="Gene3D" id="1.10.4100.10">
    <property type="entry name" value="2-methylcitrate dehydratase PrpD"/>
    <property type="match status" value="1"/>
</dbReference>
<dbReference type="InterPro" id="IPR042188">
    <property type="entry name" value="MmgE/PrpD_sf_2"/>
</dbReference>
<comment type="caution">
    <text evidence="5">The sequence shown here is derived from an EMBL/GenBank/DDBJ whole genome shotgun (WGS) entry which is preliminary data.</text>
</comment>
<dbReference type="Pfam" id="PF19305">
    <property type="entry name" value="MmgE_PrpD_C"/>
    <property type="match status" value="1"/>
</dbReference>
<dbReference type="PANTHER" id="PTHR16943:SF8">
    <property type="entry name" value="2-METHYLCITRATE DEHYDRATASE"/>
    <property type="match status" value="1"/>
</dbReference>
<evidence type="ECO:0000256" key="1">
    <source>
        <dbReference type="ARBA" id="ARBA00006174"/>
    </source>
</evidence>
<dbReference type="PANTHER" id="PTHR16943">
    <property type="entry name" value="2-METHYLCITRATE DEHYDRATASE-RELATED"/>
    <property type="match status" value="1"/>
</dbReference>
<dbReference type="Gene3D" id="3.30.1330.120">
    <property type="entry name" value="2-methylcitrate dehydratase PrpD"/>
    <property type="match status" value="1"/>
</dbReference>
<evidence type="ECO:0000256" key="2">
    <source>
        <dbReference type="SAM" id="SignalP"/>
    </source>
</evidence>
<keyword evidence="2" id="KW-0732">Signal</keyword>
<organism evidence="5 6">
    <name type="scientific">Sphingomonas floccifaciens</name>
    <dbReference type="NCBI Taxonomy" id="1844115"/>
    <lineage>
        <taxon>Bacteria</taxon>
        <taxon>Pseudomonadati</taxon>
        <taxon>Pseudomonadota</taxon>
        <taxon>Alphaproteobacteria</taxon>
        <taxon>Sphingomonadales</taxon>
        <taxon>Sphingomonadaceae</taxon>
        <taxon>Sphingomonas</taxon>
    </lineage>
</organism>
<dbReference type="RefSeq" id="WP_380940662.1">
    <property type="nucleotide sequence ID" value="NZ_JBHUFC010000003.1"/>
</dbReference>
<dbReference type="PROSITE" id="PS51318">
    <property type="entry name" value="TAT"/>
    <property type="match status" value="1"/>
</dbReference>
<dbReference type="Pfam" id="PF03972">
    <property type="entry name" value="MmgE_PrpD_N"/>
    <property type="match status" value="1"/>
</dbReference>
<evidence type="ECO:0000313" key="6">
    <source>
        <dbReference type="Proteomes" id="UP001597283"/>
    </source>
</evidence>
<feature type="chain" id="PRO_5046991129" evidence="2">
    <location>
        <begin position="32"/>
        <end position="518"/>
    </location>
</feature>
<dbReference type="InterPro" id="IPR045337">
    <property type="entry name" value="MmgE_PrpD_C"/>
</dbReference>
<dbReference type="InterPro" id="IPR045336">
    <property type="entry name" value="MmgE_PrpD_N"/>
</dbReference>
<dbReference type="InterPro" id="IPR042183">
    <property type="entry name" value="MmgE/PrpD_sf_1"/>
</dbReference>
<dbReference type="Proteomes" id="UP001597283">
    <property type="component" value="Unassembled WGS sequence"/>
</dbReference>
<dbReference type="InterPro" id="IPR005656">
    <property type="entry name" value="MmgE_PrpD"/>
</dbReference>